<dbReference type="EMBL" id="PP934186">
    <property type="protein sequence ID" value="XDG30986.1"/>
    <property type="molecule type" value="Genomic_DNA"/>
</dbReference>
<organism evidence="1">
    <name type="scientific">Vibrio phage P018-4</name>
    <dbReference type="NCBI Taxonomy" id="3229728"/>
    <lineage>
        <taxon>Viruses</taxon>
        <taxon>Duplodnaviria</taxon>
        <taxon>Heunggongvirae</taxon>
        <taxon>Uroviricota</taxon>
        <taxon>Caudoviricetes</taxon>
    </lineage>
</organism>
<reference evidence="1" key="1">
    <citation type="submission" date="2024-06" db="EMBL/GenBank/DDBJ databases">
        <authorList>
            <person name="Yang R."/>
        </authorList>
    </citation>
    <scope>NUCLEOTIDE SEQUENCE</scope>
</reference>
<evidence type="ECO:0000313" key="1">
    <source>
        <dbReference type="EMBL" id="XDG30986.1"/>
    </source>
</evidence>
<proteinExistence type="predicted"/>
<protein>
    <submittedName>
        <fullName evidence="1">Uncharacterized protein</fullName>
    </submittedName>
</protein>
<accession>A0AB39AJU1</accession>
<sequence length="59" mass="6889">MTKRTSDDISILIRSNELLSEMLDEMLTESYIAPETLINYHDNLMKCKRAVSVIKEKQE</sequence>
<name>A0AB39AJU1_9CAUD</name>